<evidence type="ECO:0000313" key="2">
    <source>
        <dbReference type="EMBL" id="MBB6430477.1"/>
    </source>
</evidence>
<reference evidence="2 3" key="1">
    <citation type="submission" date="2020-08" db="EMBL/GenBank/DDBJ databases">
        <title>Genomic Encyclopedia of Type Strains, Phase IV (KMG-IV): sequencing the most valuable type-strain genomes for metagenomic binning, comparative biology and taxonomic classification.</title>
        <authorList>
            <person name="Goeker M."/>
        </authorList>
    </citation>
    <scope>NUCLEOTIDE SEQUENCE [LARGE SCALE GENOMIC DNA]</scope>
    <source>
        <strain evidence="2 3">DSM 103725</strain>
    </source>
</reference>
<sequence length="702" mass="78943">MATPDSMPLFRFTSDFDLARVTTHDAAVQLADGDGLQIDTANTSPSPGITLHAPDGQPWDLDPYQCVKLHVANLGEHPAELIFKVGDPADAMQAWQMEHRVHLPPGESRTIAKDLVPTPWRFTTPVEFLAMRAGPGQPRADLSSIPQLRLTLNHPAHPHKLAISHIRATNPVQHRSAEGFFPFIDRFGQYKHDHWPGKTLSVDDLQQAAREERKQLEQHPGPAHFDAYGGWAEGPQLQATGRFRAEKRNDAWWLVDPEGRLFWSHGACCVHAATANTGITDREDYFEWLPPEDSDFAEFYGNAGRASHGHYQTLDRYRTYNFTGSNLYQKHGPGWRETFYATTHARMRSWGMNTLAIASDPELCRQGKTPYTETVWVRDTRKLEASKGYWGKFHDVFDPGFRSALRDALARHTHAAADPWCIGFFIENELSWGADASLALATLAGPADQPAKHVFIEDLYAKYTTIDALNAQWDTNHASWDALRQCTQPPDSTMAWDDLIDFYTKTVETYFATVYEEMKAVAPDTMYLGCRLAWAISDIVTRTAARYADVLSFNKYQPDVAEVGLPEGVDKPMVISEFHFGALDRGSLHVGILAAVSQSERAEKYKTYLHSALHNPFIVGTHWFQYADQPPTGRGDGENYNVGLIDLADKPFPELTQAVTEVGHALYPTRHSAAVKDQLHQPPPTPKLDHQTHDHEMYQRSN</sequence>
<name>A0A7X0H7I2_9BACT</name>
<keyword evidence="3" id="KW-1185">Reference proteome</keyword>
<dbReference type="SUPFAM" id="SSF51445">
    <property type="entry name" value="(Trans)glycosidases"/>
    <property type="match status" value="1"/>
</dbReference>
<dbReference type="Gene3D" id="2.60.120.430">
    <property type="entry name" value="Galactose-binding lectin"/>
    <property type="match status" value="1"/>
</dbReference>
<accession>A0A7X0H7I2</accession>
<dbReference type="EMBL" id="JACHGY010000001">
    <property type="protein sequence ID" value="MBB6430477.1"/>
    <property type="molecule type" value="Genomic_DNA"/>
</dbReference>
<gene>
    <name evidence="2" type="ORF">HNQ40_002283</name>
</gene>
<proteinExistence type="predicted"/>
<feature type="region of interest" description="Disordered" evidence="1">
    <location>
        <begin position="676"/>
        <end position="702"/>
    </location>
</feature>
<feature type="compositionally biased region" description="Basic and acidic residues" evidence="1">
    <location>
        <begin position="687"/>
        <end position="702"/>
    </location>
</feature>
<dbReference type="Proteomes" id="UP000541810">
    <property type="component" value="Unassembled WGS sequence"/>
</dbReference>
<dbReference type="RefSeq" id="WP_184677991.1">
    <property type="nucleotide sequence ID" value="NZ_JACHGY010000001.1"/>
</dbReference>
<organism evidence="2 3">
    <name type="scientific">Algisphaera agarilytica</name>
    <dbReference type="NCBI Taxonomy" id="1385975"/>
    <lineage>
        <taxon>Bacteria</taxon>
        <taxon>Pseudomonadati</taxon>
        <taxon>Planctomycetota</taxon>
        <taxon>Phycisphaerae</taxon>
        <taxon>Phycisphaerales</taxon>
        <taxon>Phycisphaeraceae</taxon>
        <taxon>Algisphaera</taxon>
    </lineage>
</organism>
<evidence type="ECO:0008006" key="4">
    <source>
        <dbReference type="Google" id="ProtNLM"/>
    </source>
</evidence>
<evidence type="ECO:0000313" key="3">
    <source>
        <dbReference type="Proteomes" id="UP000541810"/>
    </source>
</evidence>
<dbReference type="InterPro" id="IPR017853">
    <property type="entry name" value="GH"/>
</dbReference>
<dbReference type="Gene3D" id="3.20.20.80">
    <property type="entry name" value="Glycosidases"/>
    <property type="match status" value="1"/>
</dbReference>
<dbReference type="AlphaFoldDB" id="A0A7X0H7I2"/>
<comment type="caution">
    <text evidence="2">The sequence shown here is derived from an EMBL/GenBank/DDBJ whole genome shotgun (WGS) entry which is preliminary data.</text>
</comment>
<protein>
    <recommendedName>
        <fullName evidence="4">Beta-agarase</fullName>
    </recommendedName>
</protein>
<evidence type="ECO:0000256" key="1">
    <source>
        <dbReference type="SAM" id="MobiDB-lite"/>
    </source>
</evidence>